<name>A0A1H9GRG1_9SPIR</name>
<evidence type="ECO:0000313" key="3">
    <source>
        <dbReference type="EMBL" id="SEQ52633.1"/>
    </source>
</evidence>
<sequence length="208" mass="22845">MKKTLCLLSLIFITTVLFAQNVHSLDSVCESLASHPNTTGDFIQIKTIQTNGRKLKSTGKFIISPDGILWSTEKPVFSSLILTNTAVVQTAANGKKTVLSGKDNQIFKNISGTLTSVLSGNVTELKKNFNCDFEIDQSSKWTINLEPKDSSIASVMKTLVLSGTYAEFAVLDSLVMSEASGNTISYEFTNQKYPKELSEDEKQIFVIE</sequence>
<keyword evidence="4" id="KW-1185">Reference proteome</keyword>
<dbReference type="EMBL" id="FOFU01000005">
    <property type="protein sequence ID" value="SEQ52633.1"/>
    <property type="molecule type" value="Genomic_DNA"/>
</dbReference>
<dbReference type="OrthoDB" id="360488at2"/>
<keyword evidence="1 2" id="KW-0732">Signal</keyword>
<protein>
    <submittedName>
        <fullName evidence="3">Outer membrane lipoprotein-sorting protein</fullName>
    </submittedName>
</protein>
<evidence type="ECO:0000313" key="4">
    <source>
        <dbReference type="Proteomes" id="UP000182360"/>
    </source>
</evidence>
<dbReference type="Gene3D" id="2.50.20.10">
    <property type="entry name" value="Lipoprotein localisation LolA/LolB/LppX"/>
    <property type="match status" value="1"/>
</dbReference>
<dbReference type="Proteomes" id="UP000182360">
    <property type="component" value="Unassembled WGS sequence"/>
</dbReference>
<feature type="chain" id="PRO_5010198390" evidence="2">
    <location>
        <begin position="20"/>
        <end position="208"/>
    </location>
</feature>
<organism evidence="3 4">
    <name type="scientific">Treponema bryantii</name>
    <dbReference type="NCBI Taxonomy" id="163"/>
    <lineage>
        <taxon>Bacteria</taxon>
        <taxon>Pseudomonadati</taxon>
        <taxon>Spirochaetota</taxon>
        <taxon>Spirochaetia</taxon>
        <taxon>Spirochaetales</taxon>
        <taxon>Treponemataceae</taxon>
        <taxon>Treponema</taxon>
    </lineage>
</organism>
<reference evidence="3 4" key="1">
    <citation type="submission" date="2016-10" db="EMBL/GenBank/DDBJ databases">
        <authorList>
            <person name="de Groot N.N."/>
        </authorList>
    </citation>
    <scope>NUCLEOTIDE SEQUENCE [LARGE SCALE GENOMIC DNA]</scope>
    <source>
        <strain evidence="3 4">B25</strain>
    </source>
</reference>
<dbReference type="PANTHER" id="PTHR35869:SF1">
    <property type="entry name" value="OUTER-MEMBRANE LIPOPROTEIN CARRIER PROTEIN"/>
    <property type="match status" value="1"/>
</dbReference>
<keyword evidence="3" id="KW-0449">Lipoprotein</keyword>
<feature type="signal peptide" evidence="2">
    <location>
        <begin position="1"/>
        <end position="19"/>
    </location>
</feature>
<dbReference type="SUPFAM" id="SSF89392">
    <property type="entry name" value="Prokaryotic lipoproteins and lipoprotein localization factors"/>
    <property type="match status" value="1"/>
</dbReference>
<dbReference type="RefSeq" id="WP_074643840.1">
    <property type="nucleotide sequence ID" value="NZ_FOFU01000005.1"/>
</dbReference>
<dbReference type="Pfam" id="PF03548">
    <property type="entry name" value="LolA"/>
    <property type="match status" value="1"/>
</dbReference>
<dbReference type="AlphaFoldDB" id="A0A1H9GRG1"/>
<proteinExistence type="predicted"/>
<dbReference type="PANTHER" id="PTHR35869">
    <property type="entry name" value="OUTER-MEMBRANE LIPOPROTEIN CARRIER PROTEIN"/>
    <property type="match status" value="1"/>
</dbReference>
<gene>
    <name evidence="3" type="ORF">SAMN04487977_105110</name>
</gene>
<evidence type="ECO:0000256" key="1">
    <source>
        <dbReference type="ARBA" id="ARBA00022729"/>
    </source>
</evidence>
<accession>A0A1H9GRG1</accession>
<dbReference type="InterPro" id="IPR004564">
    <property type="entry name" value="OM_lipoprot_carrier_LolA-like"/>
</dbReference>
<dbReference type="CDD" id="cd16325">
    <property type="entry name" value="LolA"/>
    <property type="match status" value="1"/>
</dbReference>
<evidence type="ECO:0000256" key="2">
    <source>
        <dbReference type="SAM" id="SignalP"/>
    </source>
</evidence>
<dbReference type="InterPro" id="IPR029046">
    <property type="entry name" value="LolA/LolB/LppX"/>
</dbReference>